<organism evidence="4 5">
    <name type="scientific">Acinetobacter silvestris</name>
    <dbReference type="NCBI Taxonomy" id="1977882"/>
    <lineage>
        <taxon>Bacteria</taxon>
        <taxon>Pseudomonadati</taxon>
        <taxon>Pseudomonadota</taxon>
        <taxon>Gammaproteobacteria</taxon>
        <taxon>Moraxellales</taxon>
        <taxon>Moraxellaceae</taxon>
        <taxon>Acinetobacter</taxon>
    </lineage>
</organism>
<comment type="caution">
    <text evidence="4">The sequence shown here is derived from an EMBL/GenBank/DDBJ whole genome shotgun (WGS) entry which is preliminary data.</text>
</comment>
<keyword evidence="4" id="KW-0012">Acyltransferase</keyword>
<feature type="transmembrane region" description="Helical" evidence="1">
    <location>
        <begin position="312"/>
        <end position="330"/>
    </location>
</feature>
<dbReference type="AlphaFoldDB" id="A0A1Y3CDC8"/>
<accession>A0A1Y3CDC8</accession>
<protein>
    <submittedName>
        <fullName evidence="4">Acyltransferase</fullName>
    </submittedName>
</protein>
<dbReference type="STRING" id="1977882.B9T28_09695"/>
<feature type="transmembrane region" description="Helical" evidence="1">
    <location>
        <begin position="12"/>
        <end position="29"/>
    </location>
</feature>
<feature type="transmembrane region" description="Helical" evidence="1">
    <location>
        <begin position="249"/>
        <end position="267"/>
    </location>
</feature>
<keyword evidence="1" id="KW-1133">Transmembrane helix</keyword>
<keyword evidence="4" id="KW-0808">Transferase</keyword>
<feature type="transmembrane region" description="Helical" evidence="1">
    <location>
        <begin position="35"/>
        <end position="54"/>
    </location>
</feature>
<dbReference type="PANTHER" id="PTHR23028">
    <property type="entry name" value="ACETYLTRANSFERASE"/>
    <property type="match status" value="1"/>
</dbReference>
<dbReference type="GO" id="GO:0009103">
    <property type="term" value="P:lipopolysaccharide biosynthetic process"/>
    <property type="evidence" value="ECO:0007669"/>
    <property type="project" value="TreeGrafter"/>
</dbReference>
<dbReference type="InterPro" id="IPR002656">
    <property type="entry name" value="Acyl_transf_3_dom"/>
</dbReference>
<dbReference type="Proteomes" id="UP000242765">
    <property type="component" value="Unassembled WGS sequence"/>
</dbReference>
<evidence type="ECO:0000256" key="1">
    <source>
        <dbReference type="SAM" id="Phobius"/>
    </source>
</evidence>
<feature type="transmembrane region" description="Helical" evidence="1">
    <location>
        <begin position="168"/>
        <end position="186"/>
    </location>
</feature>
<gene>
    <name evidence="4" type="ORF">B9T28_09695</name>
</gene>
<evidence type="ECO:0000259" key="3">
    <source>
        <dbReference type="Pfam" id="PF19040"/>
    </source>
</evidence>
<dbReference type="InterPro" id="IPR043968">
    <property type="entry name" value="SGNH"/>
</dbReference>
<evidence type="ECO:0000259" key="2">
    <source>
        <dbReference type="Pfam" id="PF01757"/>
    </source>
</evidence>
<reference evidence="4 5" key="1">
    <citation type="submission" date="2017-04" db="EMBL/GenBank/DDBJ databases">
        <title>High diversity of culturable Acinetobacter species in natural soil and water ecosystems.</title>
        <authorList>
            <person name="Nemec A."/>
            <person name="Radolfova-Krizova L."/>
        </authorList>
    </citation>
    <scope>NUCLEOTIDE SEQUENCE [LARGE SCALE GENOMIC DNA]</scope>
    <source>
        <strain evidence="4 5">ANC 4999</strain>
    </source>
</reference>
<dbReference type="OrthoDB" id="9767863at2"/>
<dbReference type="GO" id="GO:0016020">
    <property type="term" value="C:membrane"/>
    <property type="evidence" value="ECO:0007669"/>
    <property type="project" value="TreeGrafter"/>
</dbReference>
<feature type="transmembrane region" description="Helical" evidence="1">
    <location>
        <begin position="288"/>
        <end position="306"/>
    </location>
</feature>
<feature type="transmembrane region" description="Helical" evidence="1">
    <location>
        <begin position="342"/>
        <end position="362"/>
    </location>
</feature>
<dbReference type="Pfam" id="PF19040">
    <property type="entry name" value="SGNH"/>
    <property type="match status" value="1"/>
</dbReference>
<keyword evidence="1" id="KW-0812">Transmembrane</keyword>
<dbReference type="PANTHER" id="PTHR23028:SF53">
    <property type="entry name" value="ACYL_TRANSF_3 DOMAIN-CONTAINING PROTEIN"/>
    <property type="match status" value="1"/>
</dbReference>
<keyword evidence="5" id="KW-1185">Reference proteome</keyword>
<feature type="transmembrane region" description="Helical" evidence="1">
    <location>
        <begin position="192"/>
        <end position="215"/>
    </location>
</feature>
<sequence length="645" mass="73928">MKDKVFRSDVNGLRAYAIIFVVLYHFKILGFSAGFMGVDIFFVISGYLMSKILIEKLLNNQFSFANFYLSRAIRIFPALLFLVLIITLLGWFILIPEEFKNYAKDAKYSITFLSNWLYSRQAGDYFAVSAGDKILLHTWSLAVEWQFYILFPIILSLFIKVRKNLHSIGLLLVFISILSLLLSVIITPKNSISSFFMLSTRAWEMLAGGIVYVYFNNRTLTPFIQRSSEIIGYACLFISLMVINKNTPWPGYAAILPIFGTVLILISNNQQSFFTRSKFIQMIGSSSYSIYLWHWPIVFFFAYFAFQRNIITLSLAITLSIILGWLSYKYIENTSRALLSKFNFKTAYLLLLSVVIVFYTLFELIQKDGIPSRASPAYLKSTSLIKMPSPSNGWCFYNIKDNQSLTVGEDGLKCHVASQQPNAKKALLFGDSFAGHNIPFWDVLGRKLNLDINVVATNWCYPSLNKNFTGSKDTSAYAQCLVNRNYLKKNIDQYEVLIFAGRWSDIVGQNQQNGFKDLLDVATQHHKKVIVMSEPYAFDKNISLLYKRSMWLNQDFNLNNYLSNSKATEQKLALNTISAIVSNYHNALLLTQADLFKPDQLALKNTPYSLDGRHMSIIGSFESEKYFETQPKYQTLKLFIADQNY</sequence>
<feature type="transmembrane region" description="Helical" evidence="1">
    <location>
        <begin position="145"/>
        <end position="161"/>
    </location>
</feature>
<name>A0A1Y3CDC8_9GAMM</name>
<dbReference type="Pfam" id="PF01757">
    <property type="entry name" value="Acyl_transf_3"/>
    <property type="match status" value="1"/>
</dbReference>
<dbReference type="RefSeq" id="WP_086203779.1">
    <property type="nucleotide sequence ID" value="NZ_NEGB01000005.1"/>
</dbReference>
<evidence type="ECO:0000313" key="5">
    <source>
        <dbReference type="Proteomes" id="UP000242765"/>
    </source>
</evidence>
<feature type="transmembrane region" description="Helical" evidence="1">
    <location>
        <begin position="75"/>
        <end position="95"/>
    </location>
</feature>
<evidence type="ECO:0000313" key="4">
    <source>
        <dbReference type="EMBL" id="OTG65057.1"/>
    </source>
</evidence>
<proteinExistence type="predicted"/>
<dbReference type="InterPro" id="IPR050879">
    <property type="entry name" value="Acyltransferase_3"/>
</dbReference>
<dbReference type="GO" id="GO:0016747">
    <property type="term" value="F:acyltransferase activity, transferring groups other than amino-acyl groups"/>
    <property type="evidence" value="ECO:0007669"/>
    <property type="project" value="InterPro"/>
</dbReference>
<feature type="domain" description="SGNH" evidence="3">
    <location>
        <begin position="412"/>
        <end position="620"/>
    </location>
</feature>
<feature type="domain" description="Acyltransferase 3" evidence="2">
    <location>
        <begin position="9"/>
        <end position="328"/>
    </location>
</feature>
<keyword evidence="1" id="KW-0472">Membrane</keyword>
<feature type="transmembrane region" description="Helical" evidence="1">
    <location>
        <begin position="227"/>
        <end position="243"/>
    </location>
</feature>
<dbReference type="EMBL" id="NEGB01000005">
    <property type="protein sequence ID" value="OTG65057.1"/>
    <property type="molecule type" value="Genomic_DNA"/>
</dbReference>